<dbReference type="GO" id="GO:0005829">
    <property type="term" value="C:cytosol"/>
    <property type="evidence" value="ECO:0007669"/>
    <property type="project" value="TreeGrafter"/>
</dbReference>
<dbReference type="SUPFAM" id="SSF53850">
    <property type="entry name" value="Periplasmic binding protein-like II"/>
    <property type="match status" value="1"/>
</dbReference>
<evidence type="ECO:0000256" key="3">
    <source>
        <dbReference type="ARBA" id="ARBA00023125"/>
    </source>
</evidence>
<proteinExistence type="inferred from homology"/>
<feature type="domain" description="HTH lysR-type" evidence="5">
    <location>
        <begin position="1"/>
        <end position="58"/>
    </location>
</feature>
<protein>
    <submittedName>
        <fullName evidence="6">Malolactic regulator</fullName>
    </submittedName>
</protein>
<dbReference type="InterPro" id="IPR000847">
    <property type="entry name" value="LysR_HTH_N"/>
</dbReference>
<name>A0A1Y6JY11_9LACO</name>
<dbReference type="GO" id="GO:0003700">
    <property type="term" value="F:DNA-binding transcription factor activity"/>
    <property type="evidence" value="ECO:0007669"/>
    <property type="project" value="InterPro"/>
</dbReference>
<dbReference type="Pfam" id="PF03466">
    <property type="entry name" value="LysR_substrate"/>
    <property type="match status" value="1"/>
</dbReference>
<dbReference type="AlphaFoldDB" id="A0A1Y6JY11"/>
<evidence type="ECO:0000313" key="7">
    <source>
        <dbReference type="Proteomes" id="UP000195412"/>
    </source>
</evidence>
<keyword evidence="2" id="KW-0805">Transcription regulation</keyword>
<dbReference type="Proteomes" id="UP000195412">
    <property type="component" value="Chromosome I"/>
</dbReference>
<comment type="similarity">
    <text evidence="1">Belongs to the LysR transcriptional regulatory family.</text>
</comment>
<dbReference type="PANTHER" id="PTHR30419:SF28">
    <property type="entry name" value="HTH-TYPE TRANSCRIPTIONAL REGULATOR BSDA"/>
    <property type="match status" value="1"/>
</dbReference>
<evidence type="ECO:0000256" key="4">
    <source>
        <dbReference type="ARBA" id="ARBA00023163"/>
    </source>
</evidence>
<organism evidence="6 7">
    <name type="scientific">Levilactobacillus zymae</name>
    <dbReference type="NCBI Taxonomy" id="267363"/>
    <lineage>
        <taxon>Bacteria</taxon>
        <taxon>Bacillati</taxon>
        <taxon>Bacillota</taxon>
        <taxon>Bacilli</taxon>
        <taxon>Lactobacillales</taxon>
        <taxon>Lactobacillaceae</taxon>
        <taxon>Levilactobacillus</taxon>
    </lineage>
</organism>
<sequence>MNTRGLAYFYQLIRQKSFSKVADYFHVTQPTITMALKRLEADYGTKLIQRDRVHNQLTVTATGQQLLTHAEAILNELTVARQEITRLTQQQTVLALPPIIETHYFPQIAAQLQAHQQLENIRTIEGGSVTLRQALRNGEADIALLGSTAPLSYQQLLAQEFDRQPFTIFVSRQHPLANRHHIAFSDLRHEHFILFTDDFVHNAAFNQLTRRNHFRPDVVYRANDTHVIMNLVAANVGITFLTSIADQHRSDVVRLTLTDDEQPEFIASIVYRTTHVLTPAQQQVLAVLTQTLGR</sequence>
<dbReference type="InterPro" id="IPR005119">
    <property type="entry name" value="LysR_subst-bd"/>
</dbReference>
<dbReference type="GO" id="GO:0003677">
    <property type="term" value="F:DNA binding"/>
    <property type="evidence" value="ECO:0007669"/>
    <property type="project" value="UniProtKB-KW"/>
</dbReference>
<evidence type="ECO:0000256" key="1">
    <source>
        <dbReference type="ARBA" id="ARBA00009437"/>
    </source>
</evidence>
<dbReference type="InterPro" id="IPR050950">
    <property type="entry name" value="HTH-type_LysR_regulators"/>
</dbReference>
<dbReference type="PANTHER" id="PTHR30419">
    <property type="entry name" value="HTH-TYPE TRANSCRIPTIONAL REGULATOR YBHD"/>
    <property type="match status" value="1"/>
</dbReference>
<dbReference type="PRINTS" id="PR00039">
    <property type="entry name" value="HTHLYSR"/>
</dbReference>
<gene>
    <name evidence="6" type="ORF">LZ3411_1769</name>
</gene>
<accession>A0A1Y6JY11</accession>
<evidence type="ECO:0000256" key="2">
    <source>
        <dbReference type="ARBA" id="ARBA00023015"/>
    </source>
</evidence>
<dbReference type="KEGG" id="lzy:LZ3411_1769"/>
<dbReference type="SUPFAM" id="SSF46785">
    <property type="entry name" value="Winged helix' DNA-binding domain"/>
    <property type="match status" value="1"/>
</dbReference>
<dbReference type="PROSITE" id="PS50931">
    <property type="entry name" value="HTH_LYSR"/>
    <property type="match status" value="1"/>
</dbReference>
<dbReference type="InterPro" id="IPR036388">
    <property type="entry name" value="WH-like_DNA-bd_sf"/>
</dbReference>
<dbReference type="Gene3D" id="1.10.10.10">
    <property type="entry name" value="Winged helix-like DNA-binding domain superfamily/Winged helix DNA-binding domain"/>
    <property type="match status" value="1"/>
</dbReference>
<dbReference type="InterPro" id="IPR036390">
    <property type="entry name" value="WH_DNA-bd_sf"/>
</dbReference>
<dbReference type="Gene3D" id="3.40.190.290">
    <property type="match status" value="1"/>
</dbReference>
<reference evidence="7" key="1">
    <citation type="submission" date="2017-05" db="EMBL/GenBank/DDBJ databases">
        <authorList>
            <person name="Papadimitriou K."/>
        </authorList>
    </citation>
    <scope>NUCLEOTIDE SEQUENCE [LARGE SCALE GENOMIC DNA]</scope>
    <source>
        <strain evidence="7">ACA-DC 3411</strain>
    </source>
</reference>
<evidence type="ECO:0000259" key="5">
    <source>
        <dbReference type="PROSITE" id="PS50931"/>
    </source>
</evidence>
<keyword evidence="4" id="KW-0804">Transcription</keyword>
<dbReference type="Pfam" id="PF00126">
    <property type="entry name" value="HTH_1"/>
    <property type="match status" value="1"/>
</dbReference>
<dbReference type="RefSeq" id="WP_087742306.1">
    <property type="nucleotide sequence ID" value="NZ_LT854705.1"/>
</dbReference>
<dbReference type="EMBL" id="LT854705">
    <property type="protein sequence ID" value="SMS14819.1"/>
    <property type="molecule type" value="Genomic_DNA"/>
</dbReference>
<evidence type="ECO:0000313" key="6">
    <source>
        <dbReference type="EMBL" id="SMS14819.1"/>
    </source>
</evidence>
<keyword evidence="3" id="KW-0238">DNA-binding</keyword>